<reference evidence="1 2" key="1">
    <citation type="journal article" date="2018" name="Environ. Microbiol.">
        <title>Novel energy conservation strategies and behaviour of Pelotomaculum schinkii driving syntrophic propionate catabolism.</title>
        <authorList>
            <person name="Hidalgo-Ahumada C.A.P."/>
            <person name="Nobu M.K."/>
            <person name="Narihiro T."/>
            <person name="Tamaki H."/>
            <person name="Liu W.T."/>
            <person name="Kamagata Y."/>
            <person name="Stams A.J.M."/>
            <person name="Imachi H."/>
            <person name="Sousa D.Z."/>
        </authorList>
    </citation>
    <scope>NUCLEOTIDE SEQUENCE [LARGE SCALE GENOMIC DNA]</scope>
    <source>
        <strain evidence="1 2">HH</strain>
    </source>
</reference>
<gene>
    <name evidence="1" type="ORF">Psch_00827</name>
</gene>
<comment type="caution">
    <text evidence="1">The sequence shown here is derived from an EMBL/GenBank/DDBJ whole genome shotgun (WGS) entry which is preliminary data.</text>
</comment>
<dbReference type="AlphaFoldDB" id="A0A4Y7REV4"/>
<evidence type="ECO:0000313" key="1">
    <source>
        <dbReference type="EMBL" id="TEB07280.1"/>
    </source>
</evidence>
<sequence length="208" mass="23972">MLLSCRSHYQYQQFLRGWIPLLWAGDPCRVESFAEPLTKVWLLDLDPAIPLLSQKYPSFGRPVEFEPVDLLRSLILMSDMKVFGITEWVDKLRSDKLLAVLSGFDPGKTPGVGTFYDFIDRFWLEDDTSQAERRKRLRKPSRKPSKKLKAGEKLPVKHPRVVDKLVEQAMDGREPFPARPERLIQEVFGVALGPKGFPMVFWGCQKKP</sequence>
<dbReference type="EMBL" id="QFGA01000001">
    <property type="protein sequence ID" value="TEB07280.1"/>
    <property type="molecule type" value="Genomic_DNA"/>
</dbReference>
<evidence type="ECO:0000313" key="2">
    <source>
        <dbReference type="Proteomes" id="UP000298324"/>
    </source>
</evidence>
<accession>A0A4Y7REV4</accession>
<protein>
    <submittedName>
        <fullName evidence="1">Uncharacterized protein</fullName>
    </submittedName>
</protein>
<proteinExistence type="predicted"/>
<keyword evidence="2" id="KW-1185">Reference proteome</keyword>
<organism evidence="1 2">
    <name type="scientific">Pelotomaculum schinkii</name>
    <dbReference type="NCBI Taxonomy" id="78350"/>
    <lineage>
        <taxon>Bacteria</taxon>
        <taxon>Bacillati</taxon>
        <taxon>Bacillota</taxon>
        <taxon>Clostridia</taxon>
        <taxon>Eubacteriales</taxon>
        <taxon>Desulfotomaculaceae</taxon>
        <taxon>Pelotomaculum</taxon>
    </lineage>
</organism>
<dbReference type="Proteomes" id="UP000298324">
    <property type="component" value="Unassembled WGS sequence"/>
</dbReference>
<dbReference type="RefSeq" id="WP_243123945.1">
    <property type="nucleotide sequence ID" value="NZ_QFGA01000001.1"/>
</dbReference>
<name>A0A4Y7REV4_9FIRM</name>